<gene>
    <name evidence="2" type="ORF">HELGO_WM26084</name>
</gene>
<sequence length="194" mass="22083">MKNYVSFLQRFRWLIVIGVPLIILALALNLKHVEMDGSYRIWFGEDSKTLTDYDKFRKTFGNDDGVVIVFKDEEGIFTQKALQSIDNITEALWKTKYIARVDSLTNYQYVHAGVEDPDDIIVEDFIKDIDELTAAYLAERKAIATSDPLVVDSFISKDGTTTMISARLTPKVNDESDKSLEIMEYIDAILAPEI</sequence>
<keyword evidence="1" id="KW-1133">Transmembrane helix</keyword>
<reference evidence="2" key="1">
    <citation type="submission" date="2020-01" db="EMBL/GenBank/DDBJ databases">
        <authorList>
            <person name="Meier V. D."/>
            <person name="Meier V D."/>
        </authorList>
    </citation>
    <scope>NUCLEOTIDE SEQUENCE</scope>
    <source>
        <strain evidence="2">HLG_WM_MAG_03</strain>
    </source>
</reference>
<evidence type="ECO:0000256" key="1">
    <source>
        <dbReference type="SAM" id="Phobius"/>
    </source>
</evidence>
<accession>A0A6S6U6S2</accession>
<proteinExistence type="predicted"/>
<dbReference type="EMBL" id="CACVAR010000398">
    <property type="protein sequence ID" value="CAA6825967.1"/>
    <property type="molecule type" value="Genomic_DNA"/>
</dbReference>
<name>A0A6S6U6S2_9BACT</name>
<evidence type="ECO:0000313" key="2">
    <source>
        <dbReference type="EMBL" id="CAA6825967.1"/>
    </source>
</evidence>
<dbReference type="AlphaFoldDB" id="A0A6S6U6S2"/>
<feature type="non-terminal residue" evidence="2">
    <location>
        <position position="194"/>
    </location>
</feature>
<keyword evidence="1" id="KW-0472">Membrane</keyword>
<protein>
    <submittedName>
        <fullName evidence="2">Predicted exporter of the RND superfamily</fullName>
    </submittedName>
</protein>
<feature type="transmembrane region" description="Helical" evidence="1">
    <location>
        <begin position="12"/>
        <end position="30"/>
    </location>
</feature>
<organism evidence="2">
    <name type="scientific">uncultured Sulfurovum sp</name>
    <dbReference type="NCBI Taxonomy" id="269237"/>
    <lineage>
        <taxon>Bacteria</taxon>
        <taxon>Pseudomonadati</taxon>
        <taxon>Campylobacterota</taxon>
        <taxon>Epsilonproteobacteria</taxon>
        <taxon>Campylobacterales</taxon>
        <taxon>Sulfurovaceae</taxon>
        <taxon>Sulfurovum</taxon>
        <taxon>environmental samples</taxon>
    </lineage>
</organism>
<keyword evidence="1" id="KW-0812">Transmembrane</keyword>